<dbReference type="AlphaFoldDB" id="A0A0W8FD92"/>
<keyword evidence="1" id="KW-0547">Nucleotide-binding</keyword>
<organism evidence="3">
    <name type="scientific">hydrocarbon metagenome</name>
    <dbReference type="NCBI Taxonomy" id="938273"/>
    <lineage>
        <taxon>unclassified sequences</taxon>
        <taxon>metagenomes</taxon>
        <taxon>ecological metagenomes</taxon>
    </lineage>
</organism>
<dbReference type="Pfam" id="PF01230">
    <property type="entry name" value="HIT"/>
    <property type="match status" value="1"/>
</dbReference>
<comment type="caution">
    <text evidence="3">The sequence shown here is derived from an EMBL/GenBank/DDBJ whole genome shotgun (WGS) entry which is preliminary data.</text>
</comment>
<feature type="domain" description="HIT" evidence="2">
    <location>
        <begin position="27"/>
        <end position="137"/>
    </location>
</feature>
<dbReference type="InterPro" id="IPR011146">
    <property type="entry name" value="HIT-like"/>
</dbReference>
<proteinExistence type="predicted"/>
<dbReference type="PROSITE" id="PS51084">
    <property type="entry name" value="HIT_2"/>
    <property type="match status" value="1"/>
</dbReference>
<evidence type="ECO:0000313" key="3">
    <source>
        <dbReference type="EMBL" id="KUG18844.1"/>
    </source>
</evidence>
<dbReference type="InterPro" id="IPR052908">
    <property type="entry name" value="AP-4-A_phosphorylase"/>
</dbReference>
<dbReference type="EMBL" id="LNQE01001355">
    <property type="protein sequence ID" value="KUG18844.1"/>
    <property type="molecule type" value="Genomic_DNA"/>
</dbReference>
<dbReference type="GO" id="GO:0003824">
    <property type="term" value="F:catalytic activity"/>
    <property type="evidence" value="ECO:0007669"/>
    <property type="project" value="InterPro"/>
</dbReference>
<dbReference type="PANTHER" id="PTHR42997">
    <property type="entry name" value="HIT FAMILY HYDROLASE"/>
    <property type="match status" value="1"/>
</dbReference>
<dbReference type="Gene3D" id="3.30.428.10">
    <property type="entry name" value="HIT-like"/>
    <property type="match status" value="1"/>
</dbReference>
<dbReference type="CDD" id="cd01275">
    <property type="entry name" value="FHIT"/>
    <property type="match status" value="1"/>
</dbReference>
<protein>
    <submittedName>
        <fullName evidence="3">Hit family protein</fullName>
    </submittedName>
</protein>
<evidence type="ECO:0000256" key="1">
    <source>
        <dbReference type="ARBA" id="ARBA00022741"/>
    </source>
</evidence>
<name>A0A0W8FD92_9ZZZZ</name>
<sequence length="166" mass="19159">MGRNDMEDLWAPWRIDYILGKKPEGCIFCSKPGENRDEENLILHRGKNHFIILNAYPYNNGHMMVVPFKHTSTLAGWTDDERREMMELADLAVELLRRTMRPDGFNLGINMGIVGGAGIADHIHMHIVPRWNGDTNFMPVLSDTRVISEHLRVTYAKLRKELDEMV</sequence>
<reference evidence="3" key="1">
    <citation type="journal article" date="2015" name="Proc. Natl. Acad. Sci. U.S.A.">
        <title>Networks of energetic and metabolic interactions define dynamics in microbial communities.</title>
        <authorList>
            <person name="Embree M."/>
            <person name="Liu J.K."/>
            <person name="Al-Bassam M.M."/>
            <person name="Zengler K."/>
        </authorList>
    </citation>
    <scope>NUCLEOTIDE SEQUENCE</scope>
</reference>
<dbReference type="InterPro" id="IPR036265">
    <property type="entry name" value="HIT-like_sf"/>
</dbReference>
<gene>
    <name evidence="3" type="ORF">ASZ90_011442</name>
</gene>
<dbReference type="InterPro" id="IPR039383">
    <property type="entry name" value="FHIT"/>
</dbReference>
<evidence type="ECO:0000259" key="2">
    <source>
        <dbReference type="PROSITE" id="PS51084"/>
    </source>
</evidence>
<dbReference type="PANTHER" id="PTHR42997:SF1">
    <property type="entry name" value="AP-4-A PHOSPHORYLASE"/>
    <property type="match status" value="1"/>
</dbReference>
<dbReference type="GO" id="GO:0000166">
    <property type="term" value="F:nucleotide binding"/>
    <property type="evidence" value="ECO:0007669"/>
    <property type="project" value="UniProtKB-KW"/>
</dbReference>
<dbReference type="SUPFAM" id="SSF54197">
    <property type="entry name" value="HIT-like"/>
    <property type="match status" value="1"/>
</dbReference>
<accession>A0A0W8FD92</accession>